<reference evidence="2" key="1">
    <citation type="submission" date="2023-06" db="EMBL/GenBank/DDBJ databases">
        <title>Sysu t00039.</title>
        <authorList>
            <person name="Gao L."/>
            <person name="Fang B.-Z."/>
            <person name="Li W.-J."/>
        </authorList>
    </citation>
    <scope>NUCLEOTIDE SEQUENCE</scope>
    <source>
        <strain evidence="2">SYSU T00039</strain>
    </source>
</reference>
<name>A0AAW7M668_9MICO</name>
<organism evidence="2 3">
    <name type="scientific">Demequina lignilytica</name>
    <dbReference type="NCBI Taxonomy" id="3051663"/>
    <lineage>
        <taxon>Bacteria</taxon>
        <taxon>Bacillati</taxon>
        <taxon>Actinomycetota</taxon>
        <taxon>Actinomycetes</taxon>
        <taxon>Micrococcales</taxon>
        <taxon>Demequinaceae</taxon>
        <taxon>Demequina</taxon>
    </lineage>
</organism>
<dbReference type="AlphaFoldDB" id="A0AAW7M668"/>
<evidence type="ECO:0000256" key="1">
    <source>
        <dbReference type="SAM" id="Phobius"/>
    </source>
</evidence>
<dbReference type="RefSeq" id="WP_301122113.1">
    <property type="nucleotide sequence ID" value="NZ_JAUHPX010000007.1"/>
</dbReference>
<proteinExistence type="predicted"/>
<gene>
    <name evidence="2" type="ORF">QQX10_11310</name>
</gene>
<keyword evidence="1" id="KW-1133">Transmembrane helix</keyword>
<comment type="caution">
    <text evidence="2">The sequence shown here is derived from an EMBL/GenBank/DDBJ whole genome shotgun (WGS) entry which is preliminary data.</text>
</comment>
<keyword evidence="3" id="KW-1185">Reference proteome</keyword>
<keyword evidence="1" id="KW-0812">Transmembrane</keyword>
<dbReference type="Proteomes" id="UP001172737">
    <property type="component" value="Unassembled WGS sequence"/>
</dbReference>
<keyword evidence="1" id="KW-0472">Membrane</keyword>
<protein>
    <submittedName>
        <fullName evidence="2">Uncharacterized protein</fullName>
    </submittedName>
</protein>
<dbReference type="EMBL" id="JAUHPX010000007">
    <property type="protein sequence ID" value="MDN4488753.1"/>
    <property type="molecule type" value="Genomic_DNA"/>
</dbReference>
<sequence>MIIPALVIGFIMSLARARWWGILLVGALFAAELAFTTDNAWYTLPASAALAAVNAAVGWGLGWLIVRGITALWRLARGTASSRHDDGPLPREQAAA</sequence>
<feature type="transmembrane region" description="Helical" evidence="1">
    <location>
        <begin position="46"/>
        <end position="66"/>
    </location>
</feature>
<evidence type="ECO:0000313" key="2">
    <source>
        <dbReference type="EMBL" id="MDN4488753.1"/>
    </source>
</evidence>
<evidence type="ECO:0000313" key="3">
    <source>
        <dbReference type="Proteomes" id="UP001172737"/>
    </source>
</evidence>
<accession>A0AAW7M668</accession>